<reference evidence="5" key="1">
    <citation type="submission" date="2019-08" db="EMBL/GenBank/DDBJ databases">
        <title>Limnoglobus roseus gen. nov., sp. nov., a novel freshwater planctomycete with a giant genome from the family Gemmataceae.</title>
        <authorList>
            <person name="Kulichevskaya I.S."/>
            <person name="Naumoff D.G."/>
            <person name="Miroshnikov K."/>
            <person name="Ivanova A."/>
            <person name="Philippov D.A."/>
            <person name="Hakobyan A."/>
            <person name="Rijpstra I.C."/>
            <person name="Sinninghe Damste J.S."/>
            <person name="Liesack W."/>
            <person name="Dedysh S.N."/>
        </authorList>
    </citation>
    <scope>NUCLEOTIDE SEQUENCE [LARGE SCALE GENOMIC DNA]</scope>
    <source>
        <strain evidence="5">PX52</strain>
    </source>
</reference>
<dbReference type="RefSeq" id="WP_246173465.1">
    <property type="nucleotide sequence ID" value="NZ_CP042425.1"/>
</dbReference>
<keyword evidence="2" id="KW-0732">Signal</keyword>
<evidence type="ECO:0000256" key="1">
    <source>
        <dbReference type="ARBA" id="ARBA00022801"/>
    </source>
</evidence>
<evidence type="ECO:0000313" key="4">
    <source>
        <dbReference type="EMBL" id="QEL18207.1"/>
    </source>
</evidence>
<dbReference type="PANTHER" id="PTHR48081">
    <property type="entry name" value="AB HYDROLASE SUPERFAMILY PROTEIN C4A8.06C"/>
    <property type="match status" value="1"/>
</dbReference>
<evidence type="ECO:0000256" key="2">
    <source>
        <dbReference type="SAM" id="SignalP"/>
    </source>
</evidence>
<keyword evidence="1 4" id="KW-0378">Hydrolase</keyword>
<dbReference type="InterPro" id="IPR049492">
    <property type="entry name" value="BD-FAE-like_dom"/>
</dbReference>
<dbReference type="EMBL" id="CP042425">
    <property type="protein sequence ID" value="QEL18207.1"/>
    <property type="molecule type" value="Genomic_DNA"/>
</dbReference>
<evidence type="ECO:0000313" key="5">
    <source>
        <dbReference type="Proteomes" id="UP000324974"/>
    </source>
</evidence>
<proteinExistence type="predicted"/>
<feature type="signal peptide" evidence="2">
    <location>
        <begin position="1"/>
        <end position="19"/>
    </location>
</feature>
<gene>
    <name evidence="4" type="ORF">PX52LOC_05221</name>
</gene>
<dbReference type="AlphaFoldDB" id="A0A5C1AJ63"/>
<dbReference type="KEGG" id="lrs:PX52LOC_05221"/>
<dbReference type="SUPFAM" id="SSF53474">
    <property type="entry name" value="alpha/beta-Hydrolases"/>
    <property type="match status" value="1"/>
</dbReference>
<keyword evidence="5" id="KW-1185">Reference proteome</keyword>
<feature type="chain" id="PRO_5022739363" evidence="2">
    <location>
        <begin position="20"/>
        <end position="292"/>
    </location>
</feature>
<feature type="domain" description="BD-FAE-like" evidence="3">
    <location>
        <begin position="47"/>
        <end position="250"/>
    </location>
</feature>
<name>A0A5C1AJ63_9BACT</name>
<dbReference type="Gene3D" id="3.40.50.1820">
    <property type="entry name" value="alpha/beta hydrolase"/>
    <property type="match status" value="1"/>
</dbReference>
<dbReference type="PANTHER" id="PTHR48081:SF13">
    <property type="entry name" value="ALPHA_BETA HYDROLASE"/>
    <property type="match status" value="1"/>
</dbReference>
<sequence>MRPLMIVGAFIALASAAAAQPKLAVPDTVVFESGIEYANPDEQHLQLDLARPKAGDGPFPAVVCIHGGGFRAGKREGYDSLCVRLAEQGYVAVTVSYRLAPKYQFPAAVHDTKAAVRWARANAAKYKIDPDRIGLTGGSAGGHLAQFLGVTAGVKEFDGAGGNPLESNRVACVVNFYGPSDFTKSYGKSVDAAEVLPLWLGGNLETARLAHVRSSPLNWVTPDAAPTLCVHGTDDKYVAHEQAVWLTDRLKACGVEAELLTLQGAGHGFKAKDAETAEKAMLTFFDKHLKKK</sequence>
<dbReference type="Proteomes" id="UP000324974">
    <property type="component" value="Chromosome"/>
</dbReference>
<dbReference type="Pfam" id="PF20434">
    <property type="entry name" value="BD-FAE"/>
    <property type="match status" value="1"/>
</dbReference>
<dbReference type="GO" id="GO:0016787">
    <property type="term" value="F:hydrolase activity"/>
    <property type="evidence" value="ECO:0007669"/>
    <property type="project" value="UniProtKB-KW"/>
</dbReference>
<protein>
    <submittedName>
        <fullName evidence="4">Alpha/beta hydrolase</fullName>
    </submittedName>
</protein>
<dbReference type="InterPro" id="IPR050300">
    <property type="entry name" value="GDXG_lipolytic_enzyme"/>
</dbReference>
<organism evidence="4 5">
    <name type="scientific">Limnoglobus roseus</name>
    <dbReference type="NCBI Taxonomy" id="2598579"/>
    <lineage>
        <taxon>Bacteria</taxon>
        <taxon>Pseudomonadati</taxon>
        <taxon>Planctomycetota</taxon>
        <taxon>Planctomycetia</taxon>
        <taxon>Gemmatales</taxon>
        <taxon>Gemmataceae</taxon>
        <taxon>Limnoglobus</taxon>
    </lineage>
</organism>
<dbReference type="InterPro" id="IPR029058">
    <property type="entry name" value="AB_hydrolase_fold"/>
</dbReference>
<accession>A0A5C1AJ63</accession>
<evidence type="ECO:0000259" key="3">
    <source>
        <dbReference type="Pfam" id="PF20434"/>
    </source>
</evidence>